<dbReference type="EMBL" id="JAALDK010000002">
    <property type="protein sequence ID" value="NUY04527.1"/>
    <property type="molecule type" value="Genomic_DNA"/>
</dbReference>
<dbReference type="Proteomes" id="UP000594380">
    <property type="component" value="Unassembled WGS sequence"/>
</dbReference>
<dbReference type="RefSeq" id="WP_176111065.1">
    <property type="nucleotide sequence ID" value="NZ_JAALDK010000002.1"/>
</dbReference>
<name>A0A7Y6K5D0_9BURK</name>
<gene>
    <name evidence="1" type="ORF">G5S42_33665</name>
</gene>
<reference evidence="1 2" key="1">
    <citation type="submission" date="2020-02" db="EMBL/GenBank/DDBJ databases">
        <title>Paraburkholderia simonii sp. nov. and Paraburkholderia youngii sp. nov. Brazilian and Mexican Mimosa-associated rhizobia.</title>
        <authorList>
            <person name="Mavima L."/>
            <person name="Beukes C.W."/>
            <person name="Chan W.Y."/>
            <person name="Palmer M."/>
            <person name="De Meyer S.E."/>
            <person name="James E.K."/>
            <person name="Venter S.N."/>
            <person name="Steenkamp E.T."/>
        </authorList>
    </citation>
    <scope>NUCLEOTIDE SEQUENCE [LARGE SCALE GENOMIC DNA]</scope>
    <source>
        <strain evidence="1 2">JPY169</strain>
    </source>
</reference>
<sequence length="136" mass="14543">MRTVAASQLNVAQKPGPRQLKISAADPHNSAWGVYIASEGGTCIVKTRALRKKYKLKRSKVGAVDLRISAPTSVSLETLSLPIMLVSINVLRYLPTGFRNALTSPTQIGDAAGGQRANWAVPMRGKEADHNMSTSG</sequence>
<accession>A0A7Y6K5D0</accession>
<evidence type="ECO:0000313" key="1">
    <source>
        <dbReference type="EMBL" id="NUY04527.1"/>
    </source>
</evidence>
<proteinExistence type="predicted"/>
<evidence type="ECO:0000313" key="2">
    <source>
        <dbReference type="Proteomes" id="UP000594380"/>
    </source>
</evidence>
<comment type="caution">
    <text evidence="1">The sequence shown here is derived from an EMBL/GenBank/DDBJ whole genome shotgun (WGS) entry which is preliminary data.</text>
</comment>
<dbReference type="AlphaFoldDB" id="A0A7Y6K5D0"/>
<organism evidence="1 2">
    <name type="scientific">Paraburkholderia youngii</name>
    <dbReference type="NCBI Taxonomy" id="2782701"/>
    <lineage>
        <taxon>Bacteria</taxon>
        <taxon>Pseudomonadati</taxon>
        <taxon>Pseudomonadota</taxon>
        <taxon>Betaproteobacteria</taxon>
        <taxon>Burkholderiales</taxon>
        <taxon>Burkholderiaceae</taxon>
        <taxon>Paraburkholderia</taxon>
    </lineage>
</organism>
<dbReference type="GeneID" id="301105302"/>
<protein>
    <submittedName>
        <fullName evidence="1">Uncharacterized protein</fullName>
    </submittedName>
</protein>